<evidence type="ECO:0000313" key="1">
    <source>
        <dbReference type="EMBL" id="RCX12347.1"/>
    </source>
</evidence>
<comment type="caution">
    <text evidence="1">The sequence shown here is derived from an EMBL/GenBank/DDBJ whole genome shotgun (WGS) entry which is preliminary data.</text>
</comment>
<proteinExistence type="predicted"/>
<dbReference type="EMBL" id="QPJT01000022">
    <property type="protein sequence ID" value="RCX12347.1"/>
    <property type="molecule type" value="Genomic_DNA"/>
</dbReference>
<evidence type="ECO:0000313" key="2">
    <source>
        <dbReference type="Proteomes" id="UP000253034"/>
    </source>
</evidence>
<reference evidence="1 2" key="1">
    <citation type="submission" date="2018-07" db="EMBL/GenBank/DDBJ databases">
        <title>Genomic Encyclopedia of Type Strains, Phase IV (KMG-IV): sequencing the most valuable type-strain genomes for metagenomic binning, comparative biology and taxonomic classification.</title>
        <authorList>
            <person name="Goeker M."/>
        </authorList>
    </citation>
    <scope>NUCLEOTIDE SEQUENCE [LARGE SCALE GENOMIC DNA]</scope>
    <source>
        <strain evidence="1 2">DSM 27016</strain>
    </source>
</reference>
<organism evidence="1 2">
    <name type="scientific">Anaerobacterium chartisolvens</name>
    <dbReference type="NCBI Taxonomy" id="1297424"/>
    <lineage>
        <taxon>Bacteria</taxon>
        <taxon>Bacillati</taxon>
        <taxon>Bacillota</taxon>
        <taxon>Clostridia</taxon>
        <taxon>Eubacteriales</taxon>
        <taxon>Oscillospiraceae</taxon>
        <taxon>Anaerobacterium</taxon>
    </lineage>
</organism>
<name>A0A369AVV5_9FIRM</name>
<keyword evidence="2" id="KW-1185">Reference proteome</keyword>
<accession>A0A369AVV5</accession>
<sequence length="215" mass="24140">MLIETSITIAYRCSSCGSFEFFYLPLFKLFGDRHYHAACRCGKSGITITHENLGQNNYKIKLGCIGCGMDHALELKRRELLKNKLNVFYCPHTGIQICFIGNDESVRNKVDSVEREYDSLIDKLGYDDYFENTRVMLDSLNLIHDIAESGNLGCECGNKDIELNLLSDKISLSCKKCSGFITIQASSNEDLKNVLSAKKIILKAKLKDCGNQNPS</sequence>
<dbReference type="RefSeq" id="WP_114298966.1">
    <property type="nucleotide sequence ID" value="NZ_QPJT01000022.1"/>
</dbReference>
<dbReference type="OrthoDB" id="1678992at2"/>
<dbReference type="AlphaFoldDB" id="A0A369AVV5"/>
<gene>
    <name evidence="1" type="ORF">DFR58_12236</name>
</gene>
<dbReference type="Proteomes" id="UP000253034">
    <property type="component" value="Unassembled WGS sequence"/>
</dbReference>
<protein>
    <submittedName>
        <fullName evidence="1">Uncharacterized protein</fullName>
    </submittedName>
</protein>